<keyword evidence="4" id="KW-1185">Reference proteome</keyword>
<evidence type="ECO:0000256" key="2">
    <source>
        <dbReference type="SAM" id="SignalP"/>
    </source>
</evidence>
<feature type="signal peptide" evidence="2">
    <location>
        <begin position="1"/>
        <end position="19"/>
    </location>
</feature>
<feature type="chain" id="PRO_5017952934" evidence="2">
    <location>
        <begin position="20"/>
        <end position="221"/>
    </location>
</feature>
<name>A0A3N4J945_9PEZI</name>
<dbReference type="AlphaFoldDB" id="A0A3N4J945"/>
<proteinExistence type="predicted"/>
<feature type="compositionally biased region" description="Pro residues" evidence="1">
    <location>
        <begin position="51"/>
        <end position="67"/>
    </location>
</feature>
<dbReference type="Proteomes" id="UP000276215">
    <property type="component" value="Unassembled WGS sequence"/>
</dbReference>
<dbReference type="OrthoDB" id="10562945at2759"/>
<evidence type="ECO:0000256" key="1">
    <source>
        <dbReference type="SAM" id="MobiDB-lite"/>
    </source>
</evidence>
<dbReference type="EMBL" id="ML120433">
    <property type="protein sequence ID" value="RPA94756.1"/>
    <property type="molecule type" value="Genomic_DNA"/>
</dbReference>
<feature type="compositionally biased region" description="Low complexity" evidence="1">
    <location>
        <begin position="23"/>
        <end position="50"/>
    </location>
</feature>
<evidence type="ECO:0000313" key="3">
    <source>
        <dbReference type="EMBL" id="RPA94756.1"/>
    </source>
</evidence>
<protein>
    <submittedName>
        <fullName evidence="3">Uncharacterized protein</fullName>
    </submittedName>
</protein>
<gene>
    <name evidence="3" type="ORF">L873DRAFT_1792682</name>
</gene>
<sequence length="221" mass="22841">MQLKYYPLLLILPSLGALAAPNPQLQQPAPTSQTATTTTSSITPVGTPTAGTPPPPPTITNPQPPPSTNKQAQNQTPLKLLLKSHDGTDISVSPTATCEPPTSASLKSTDVQTLSKYYQSQQLSSLPPVELAKGARACVPLEAVPGSNAKIEFCGQDVSVTYPDVGKVIDLLLASCTRGEDGGVVDGRAAVADATKAAWTAGWVSASVGGKVLFSVRVVKK</sequence>
<organism evidence="3 4">
    <name type="scientific">Choiromyces venosus 120613-1</name>
    <dbReference type="NCBI Taxonomy" id="1336337"/>
    <lineage>
        <taxon>Eukaryota</taxon>
        <taxon>Fungi</taxon>
        <taxon>Dikarya</taxon>
        <taxon>Ascomycota</taxon>
        <taxon>Pezizomycotina</taxon>
        <taxon>Pezizomycetes</taxon>
        <taxon>Pezizales</taxon>
        <taxon>Tuberaceae</taxon>
        <taxon>Choiromyces</taxon>
    </lineage>
</organism>
<reference evidence="3 4" key="1">
    <citation type="journal article" date="2018" name="Nat. Ecol. Evol.">
        <title>Pezizomycetes genomes reveal the molecular basis of ectomycorrhizal truffle lifestyle.</title>
        <authorList>
            <person name="Murat C."/>
            <person name="Payen T."/>
            <person name="Noel B."/>
            <person name="Kuo A."/>
            <person name="Morin E."/>
            <person name="Chen J."/>
            <person name="Kohler A."/>
            <person name="Krizsan K."/>
            <person name="Balestrini R."/>
            <person name="Da Silva C."/>
            <person name="Montanini B."/>
            <person name="Hainaut M."/>
            <person name="Levati E."/>
            <person name="Barry K.W."/>
            <person name="Belfiori B."/>
            <person name="Cichocki N."/>
            <person name="Clum A."/>
            <person name="Dockter R.B."/>
            <person name="Fauchery L."/>
            <person name="Guy J."/>
            <person name="Iotti M."/>
            <person name="Le Tacon F."/>
            <person name="Lindquist E.A."/>
            <person name="Lipzen A."/>
            <person name="Malagnac F."/>
            <person name="Mello A."/>
            <person name="Molinier V."/>
            <person name="Miyauchi S."/>
            <person name="Poulain J."/>
            <person name="Riccioni C."/>
            <person name="Rubini A."/>
            <person name="Sitrit Y."/>
            <person name="Splivallo R."/>
            <person name="Traeger S."/>
            <person name="Wang M."/>
            <person name="Zifcakova L."/>
            <person name="Wipf D."/>
            <person name="Zambonelli A."/>
            <person name="Paolocci F."/>
            <person name="Nowrousian M."/>
            <person name="Ottonello S."/>
            <person name="Baldrian P."/>
            <person name="Spatafora J.W."/>
            <person name="Henrissat B."/>
            <person name="Nagy L.G."/>
            <person name="Aury J.M."/>
            <person name="Wincker P."/>
            <person name="Grigoriev I.V."/>
            <person name="Bonfante P."/>
            <person name="Martin F.M."/>
        </authorList>
    </citation>
    <scope>NUCLEOTIDE SEQUENCE [LARGE SCALE GENOMIC DNA]</scope>
    <source>
        <strain evidence="3 4">120613-1</strain>
    </source>
</reference>
<feature type="region of interest" description="Disordered" evidence="1">
    <location>
        <begin position="23"/>
        <end position="73"/>
    </location>
</feature>
<keyword evidence="2" id="KW-0732">Signal</keyword>
<accession>A0A3N4J945</accession>
<evidence type="ECO:0000313" key="4">
    <source>
        <dbReference type="Proteomes" id="UP000276215"/>
    </source>
</evidence>